<gene>
    <name evidence="5" type="ORF">K2173_008288</name>
</gene>
<dbReference type="GO" id="GO:0004864">
    <property type="term" value="F:protein phosphatase inhibitor activity"/>
    <property type="evidence" value="ECO:0007669"/>
    <property type="project" value="InterPro"/>
</dbReference>
<dbReference type="PANTHER" id="PTHR31907">
    <property type="entry name" value="MLP-LIKE PROTEIN 423"/>
    <property type="match status" value="1"/>
</dbReference>
<sequence length="152" mass="17057">MACSGKLDVEVEIKSSADKFWQCIRDSTTVFPKAFPEAYKSIEVLEGDGKAVGSVRLITYSEGSPLVHVSKERIDLVDETNRVVDYSVIDGDLQKYYKTFKCHIVVGPKEDGCLVKWSCEYEKASEDIAVPHVIKDFVVKNFQAVDELIMKA</sequence>
<name>A0AAV8U674_9ROSI</name>
<dbReference type="GO" id="GO:0009738">
    <property type="term" value="P:abscisic acid-activated signaling pathway"/>
    <property type="evidence" value="ECO:0007669"/>
    <property type="project" value="InterPro"/>
</dbReference>
<comment type="similarity">
    <text evidence="1">Belongs to the BetVI family.</text>
</comment>
<evidence type="ECO:0000256" key="2">
    <source>
        <dbReference type="ARBA" id="ARBA00022821"/>
    </source>
</evidence>
<proteinExistence type="inferred from homology"/>
<dbReference type="PRINTS" id="PR00634">
    <property type="entry name" value="BETALLERGEN"/>
</dbReference>
<dbReference type="InterPro" id="IPR000916">
    <property type="entry name" value="Bet_v_I/MLP"/>
</dbReference>
<keyword evidence="2" id="KW-0611">Plant defense</keyword>
<dbReference type="GO" id="GO:0038023">
    <property type="term" value="F:signaling receptor activity"/>
    <property type="evidence" value="ECO:0007669"/>
    <property type="project" value="InterPro"/>
</dbReference>
<dbReference type="Proteomes" id="UP001159364">
    <property type="component" value="Linkage Group LG01"/>
</dbReference>
<evidence type="ECO:0000313" key="5">
    <source>
        <dbReference type="EMBL" id="KAJ8773825.1"/>
    </source>
</evidence>
<dbReference type="InterPro" id="IPR024949">
    <property type="entry name" value="Bet_v_I_allergen"/>
</dbReference>
<protein>
    <recommendedName>
        <fullName evidence="4">Bet v I/Major latex protein domain-containing protein</fullName>
    </recommendedName>
</protein>
<reference evidence="5 6" key="1">
    <citation type="submission" date="2021-09" db="EMBL/GenBank/DDBJ databases">
        <title>Genomic insights and catalytic innovation underlie evolution of tropane alkaloids biosynthesis.</title>
        <authorList>
            <person name="Wang Y.-J."/>
            <person name="Tian T."/>
            <person name="Huang J.-P."/>
            <person name="Huang S.-X."/>
        </authorList>
    </citation>
    <scope>NUCLEOTIDE SEQUENCE [LARGE SCALE GENOMIC DNA]</scope>
    <source>
        <strain evidence="5">KIB-2018</strain>
        <tissue evidence="5">Leaf</tissue>
    </source>
</reference>
<evidence type="ECO:0000256" key="3">
    <source>
        <dbReference type="ARBA" id="ARBA00023265"/>
    </source>
</evidence>
<dbReference type="Gene3D" id="3.30.530.20">
    <property type="match status" value="1"/>
</dbReference>
<dbReference type="CDD" id="cd07816">
    <property type="entry name" value="Bet_v1-like"/>
    <property type="match status" value="1"/>
</dbReference>
<feature type="domain" description="Bet v I/Major latex protein" evidence="4">
    <location>
        <begin position="2"/>
        <end position="152"/>
    </location>
</feature>
<dbReference type="InterPro" id="IPR051761">
    <property type="entry name" value="MLP-like_ligand-binding"/>
</dbReference>
<dbReference type="InterPro" id="IPR023393">
    <property type="entry name" value="START-like_dom_sf"/>
</dbReference>
<dbReference type="GO" id="GO:0010427">
    <property type="term" value="F:abscisic acid binding"/>
    <property type="evidence" value="ECO:0007669"/>
    <property type="project" value="InterPro"/>
</dbReference>
<dbReference type="Pfam" id="PF00407">
    <property type="entry name" value="Bet_v_1"/>
    <property type="match status" value="1"/>
</dbReference>
<evidence type="ECO:0000256" key="1">
    <source>
        <dbReference type="ARBA" id="ARBA00009744"/>
    </source>
</evidence>
<dbReference type="SMART" id="SM01037">
    <property type="entry name" value="Bet_v_1"/>
    <property type="match status" value="1"/>
</dbReference>
<keyword evidence="6" id="KW-1185">Reference proteome</keyword>
<comment type="caution">
    <text evidence="5">The sequence shown here is derived from an EMBL/GenBank/DDBJ whole genome shotgun (WGS) entry which is preliminary data.</text>
</comment>
<evidence type="ECO:0000259" key="4">
    <source>
        <dbReference type="SMART" id="SM01037"/>
    </source>
</evidence>
<evidence type="ECO:0000313" key="6">
    <source>
        <dbReference type="Proteomes" id="UP001159364"/>
    </source>
</evidence>
<accession>A0AAV8U674</accession>
<dbReference type="AlphaFoldDB" id="A0AAV8U674"/>
<dbReference type="SUPFAM" id="SSF55961">
    <property type="entry name" value="Bet v1-like"/>
    <property type="match status" value="1"/>
</dbReference>
<dbReference type="EMBL" id="JAIWQS010000001">
    <property type="protein sequence ID" value="KAJ8773825.1"/>
    <property type="molecule type" value="Genomic_DNA"/>
</dbReference>
<dbReference type="GO" id="GO:0006952">
    <property type="term" value="P:defense response"/>
    <property type="evidence" value="ECO:0007669"/>
    <property type="project" value="UniProtKB-KW"/>
</dbReference>
<keyword evidence="3" id="KW-0568">Pathogenesis-related protein</keyword>
<organism evidence="5 6">
    <name type="scientific">Erythroxylum novogranatense</name>
    <dbReference type="NCBI Taxonomy" id="1862640"/>
    <lineage>
        <taxon>Eukaryota</taxon>
        <taxon>Viridiplantae</taxon>
        <taxon>Streptophyta</taxon>
        <taxon>Embryophyta</taxon>
        <taxon>Tracheophyta</taxon>
        <taxon>Spermatophyta</taxon>
        <taxon>Magnoliopsida</taxon>
        <taxon>eudicotyledons</taxon>
        <taxon>Gunneridae</taxon>
        <taxon>Pentapetalae</taxon>
        <taxon>rosids</taxon>
        <taxon>fabids</taxon>
        <taxon>Malpighiales</taxon>
        <taxon>Erythroxylaceae</taxon>
        <taxon>Erythroxylum</taxon>
    </lineage>
</organism>
<dbReference type="FunFam" id="3.30.530.20:FF:000007">
    <property type="entry name" value="Major pollen allergen Bet v 1-A"/>
    <property type="match status" value="1"/>
</dbReference>